<proteinExistence type="predicted"/>
<evidence type="ECO:0000259" key="2">
    <source>
        <dbReference type="Pfam" id="PF01145"/>
    </source>
</evidence>
<dbReference type="InterPro" id="IPR001107">
    <property type="entry name" value="Band_7"/>
</dbReference>
<dbReference type="Gene3D" id="3.30.479.30">
    <property type="entry name" value="Band 7 domain"/>
    <property type="match status" value="1"/>
</dbReference>
<name>A0ABX9BW59_9BURK</name>
<dbReference type="SUPFAM" id="SSF117892">
    <property type="entry name" value="Band 7/SPFH domain"/>
    <property type="match status" value="1"/>
</dbReference>
<comment type="subcellular location">
    <subcellularLocation>
        <location evidence="1">Membrane</location>
        <topology evidence="1">Single-pass membrane protein</topology>
    </subcellularLocation>
</comment>
<accession>A0ABX9BW59</accession>
<keyword evidence="4" id="KW-1185">Reference proteome</keyword>
<gene>
    <name evidence="3" type="ORF">RB24_22320</name>
</gene>
<dbReference type="Pfam" id="PF01145">
    <property type="entry name" value="Band_7"/>
    <property type="match status" value="1"/>
</dbReference>
<evidence type="ECO:0000256" key="1">
    <source>
        <dbReference type="ARBA" id="ARBA00004167"/>
    </source>
</evidence>
<organism evidence="3 4">
    <name type="scientific">Herbaspirillum rubrisubalbicans</name>
    <dbReference type="NCBI Taxonomy" id="80842"/>
    <lineage>
        <taxon>Bacteria</taxon>
        <taxon>Pseudomonadati</taxon>
        <taxon>Pseudomonadota</taxon>
        <taxon>Betaproteobacteria</taxon>
        <taxon>Burkholderiales</taxon>
        <taxon>Oxalobacteraceae</taxon>
        <taxon>Herbaspirillum</taxon>
    </lineage>
</organism>
<evidence type="ECO:0000313" key="4">
    <source>
        <dbReference type="Proteomes" id="UP000248631"/>
    </source>
</evidence>
<feature type="domain" description="Band 7" evidence="2">
    <location>
        <begin position="59"/>
        <end position="216"/>
    </location>
</feature>
<evidence type="ECO:0000313" key="3">
    <source>
        <dbReference type="EMBL" id="RAM62090.1"/>
    </source>
</evidence>
<comment type="caution">
    <text evidence="3">The sequence shown here is derived from an EMBL/GenBank/DDBJ whole genome shotgun (WGS) entry which is preliminary data.</text>
</comment>
<sequence length="489" mass="52297">MNNMNILELGLIAAAVLLLALIVIIAVTLRRVVPTNMVHIVQTSHSSTPYGRGKPAGNTYYAWPSWVPKLGITVTEFPESIFQVALNNYEAYDKERLPFVIDAVAFFRVDNAETAAQRVATFDALHTDLKAVLQGAVRRVLATNALEDIMQSRAELGAQFTAEVQEQISQWGVLPVKTIEFMDLRDANGSNVINNVMAKEKSRIDMESRVKVAENQRQAELAEIDAKRTVEVQRQDAAQQIGLRTAEKEKQVGIANEQAQQEIKAAAKTTTERDMDVKKVQEVRGAEIARDVAAVRAEQEKQVAVVNADAQKQVQVINADAQKQAVTTKAEGDLAAALKEADGIRARGEAAAAAEQAMLMAPVTTQIQLAKEIGANAGYQQYLITIKQVEVGRDVGLEMARAMQHADLKVIANAGDMQQGVASLGDLFTPAGGTKLTGMLAALSQTPEGRQFLDHVTPLLAKGATTGALVGAASGSAAAGAVAGAAAQK</sequence>
<dbReference type="Proteomes" id="UP000248631">
    <property type="component" value="Unassembled WGS sequence"/>
</dbReference>
<dbReference type="RefSeq" id="WP_258398720.1">
    <property type="nucleotide sequence ID" value="NZ_JUGD01000029.1"/>
</dbReference>
<reference evidence="3 4" key="1">
    <citation type="submission" date="2014-12" db="EMBL/GenBank/DDBJ databases">
        <title>Complete genome sequence of Herbaspirillum rubrisubalbicans Os38.</title>
        <authorList>
            <person name="Chen M."/>
            <person name="An Q."/>
        </authorList>
    </citation>
    <scope>NUCLEOTIDE SEQUENCE [LARGE SCALE GENOMIC DNA]</scope>
    <source>
        <strain evidence="3 4">Os38</strain>
    </source>
</reference>
<dbReference type="EMBL" id="JUGD01000029">
    <property type="protein sequence ID" value="RAM62090.1"/>
    <property type="molecule type" value="Genomic_DNA"/>
</dbReference>
<protein>
    <submittedName>
        <fullName evidence="3">SPFH domain-containing protein</fullName>
    </submittedName>
</protein>
<dbReference type="InterPro" id="IPR036013">
    <property type="entry name" value="Band_7/SPFH_dom_sf"/>
</dbReference>